<name>A0A1F5AYC4_9BACT</name>
<proteinExistence type="predicted"/>
<sequence>MLSAKDMSRKYHLPFTLIENLGLKYYSHFITLTKESALQIKQHNPSADVQIIGNGTDVPVAPNEADDKQGKHLSFIGRVEIDQKGLDLLLTAYTEILKEVDLPLVIAGAGSSCETARLKKLIHAHGLTDKVKLLGRISGAQKEEFYRKTFIGLVPSRYETSPLVVLEMMSYGIPVIGFDIPGLAWASRSAVVQVPSFDTQLFAQAVIDLVRDKVQYKAISVNARIAAEGRSWGIVSEKYKQYIETVLASPSSHYVQDFFPRAHLGE</sequence>
<evidence type="ECO:0000313" key="2">
    <source>
        <dbReference type="EMBL" id="OGD23388.1"/>
    </source>
</evidence>
<gene>
    <name evidence="2" type="ORF">A2Z10_03410</name>
</gene>
<dbReference type="InterPro" id="IPR001296">
    <property type="entry name" value="Glyco_trans_1"/>
</dbReference>
<protein>
    <recommendedName>
        <fullName evidence="1">Glycosyl transferase family 1 domain-containing protein</fullName>
    </recommendedName>
</protein>
<reference evidence="2 3" key="1">
    <citation type="journal article" date="2016" name="Nat. Commun.">
        <title>Thousands of microbial genomes shed light on interconnected biogeochemical processes in an aquifer system.</title>
        <authorList>
            <person name="Anantharaman K."/>
            <person name="Brown C.T."/>
            <person name="Hug L.A."/>
            <person name="Sharon I."/>
            <person name="Castelle C.J."/>
            <person name="Probst A.J."/>
            <person name="Thomas B.C."/>
            <person name="Singh A."/>
            <person name="Wilkins M.J."/>
            <person name="Karaoz U."/>
            <person name="Brodie E.L."/>
            <person name="Williams K.H."/>
            <person name="Hubbard S.S."/>
            <person name="Banfield J.F."/>
        </authorList>
    </citation>
    <scope>NUCLEOTIDE SEQUENCE [LARGE SCALE GENOMIC DNA]</scope>
</reference>
<comment type="caution">
    <text evidence="2">The sequence shown here is derived from an EMBL/GenBank/DDBJ whole genome shotgun (WGS) entry which is preliminary data.</text>
</comment>
<dbReference type="EMBL" id="MEYI01000042">
    <property type="protein sequence ID" value="OGD23388.1"/>
    <property type="molecule type" value="Genomic_DNA"/>
</dbReference>
<dbReference type="Proteomes" id="UP000176639">
    <property type="component" value="Unassembled WGS sequence"/>
</dbReference>
<evidence type="ECO:0000259" key="1">
    <source>
        <dbReference type="Pfam" id="PF00534"/>
    </source>
</evidence>
<feature type="domain" description="Glycosyl transferase family 1" evidence="1">
    <location>
        <begin position="67"/>
        <end position="224"/>
    </location>
</feature>
<dbReference type="Pfam" id="PF00534">
    <property type="entry name" value="Glycos_transf_1"/>
    <property type="match status" value="1"/>
</dbReference>
<accession>A0A1F5AYC4</accession>
<dbReference type="AlphaFoldDB" id="A0A1F5AYC4"/>
<organism evidence="2 3">
    <name type="scientific">Candidatus Azambacteria bacterium RBG_16_47_10</name>
    <dbReference type="NCBI Taxonomy" id="1797292"/>
    <lineage>
        <taxon>Bacteria</taxon>
        <taxon>Candidatus Azamiibacteriota</taxon>
    </lineage>
</organism>
<evidence type="ECO:0000313" key="3">
    <source>
        <dbReference type="Proteomes" id="UP000176639"/>
    </source>
</evidence>
<dbReference type="CDD" id="cd03801">
    <property type="entry name" value="GT4_PimA-like"/>
    <property type="match status" value="1"/>
</dbReference>
<dbReference type="PANTHER" id="PTHR12526">
    <property type="entry name" value="GLYCOSYLTRANSFERASE"/>
    <property type="match status" value="1"/>
</dbReference>
<dbReference type="Gene3D" id="3.40.50.2000">
    <property type="entry name" value="Glycogen Phosphorylase B"/>
    <property type="match status" value="2"/>
</dbReference>
<dbReference type="SUPFAM" id="SSF53756">
    <property type="entry name" value="UDP-Glycosyltransferase/glycogen phosphorylase"/>
    <property type="match status" value="1"/>
</dbReference>